<dbReference type="InterPro" id="IPR050836">
    <property type="entry name" value="SDS22/Internalin_LRR"/>
</dbReference>
<organism evidence="4">
    <name type="scientific">Hexamita inflata</name>
    <dbReference type="NCBI Taxonomy" id="28002"/>
    <lineage>
        <taxon>Eukaryota</taxon>
        <taxon>Metamonada</taxon>
        <taxon>Diplomonadida</taxon>
        <taxon>Hexamitidae</taxon>
        <taxon>Hexamitinae</taxon>
        <taxon>Hexamita</taxon>
    </lineage>
</organism>
<keyword evidence="1" id="KW-0433">Leucine-rich repeat</keyword>
<dbReference type="InterPro" id="IPR001611">
    <property type="entry name" value="Leu-rich_rpt"/>
</dbReference>
<dbReference type="EMBL" id="CATOUU010001007">
    <property type="protein sequence ID" value="CAI9966558.1"/>
    <property type="molecule type" value="Genomic_DNA"/>
</dbReference>
<evidence type="ECO:0000313" key="5">
    <source>
        <dbReference type="EMBL" id="CAI9966560.1"/>
    </source>
</evidence>
<dbReference type="PANTHER" id="PTHR46652">
    <property type="entry name" value="LEUCINE-RICH REPEAT AND IQ DOMAIN-CONTAINING PROTEIN 1-RELATED"/>
    <property type="match status" value="1"/>
</dbReference>
<dbReference type="PROSITE" id="PS51450">
    <property type="entry name" value="LRR"/>
    <property type="match status" value="2"/>
</dbReference>
<dbReference type="EMBL" id="CAXDID020000123">
    <property type="protein sequence ID" value="CAL6032770.1"/>
    <property type="molecule type" value="Genomic_DNA"/>
</dbReference>
<reference evidence="4" key="1">
    <citation type="submission" date="2023-06" db="EMBL/GenBank/DDBJ databases">
        <authorList>
            <person name="Kurt Z."/>
        </authorList>
    </citation>
    <scope>NUCLEOTIDE SEQUENCE</scope>
</reference>
<evidence type="ECO:0000313" key="3">
    <source>
        <dbReference type="EMBL" id="CAI9966556.1"/>
    </source>
</evidence>
<dbReference type="Gene3D" id="3.80.10.10">
    <property type="entry name" value="Ribonuclease Inhibitor"/>
    <property type="match status" value="1"/>
</dbReference>
<evidence type="ECO:0000256" key="2">
    <source>
        <dbReference type="ARBA" id="ARBA00022737"/>
    </source>
</evidence>
<dbReference type="EMBL" id="CAXDID020000123">
    <property type="protein sequence ID" value="CAL6032766.1"/>
    <property type="molecule type" value="Genomic_DNA"/>
</dbReference>
<dbReference type="EMBL" id="CAXDID020000123">
    <property type="protein sequence ID" value="CAL6032762.1"/>
    <property type="molecule type" value="Genomic_DNA"/>
</dbReference>
<evidence type="ECO:0000313" key="6">
    <source>
        <dbReference type="EMBL" id="CAL6032762.1"/>
    </source>
</evidence>
<dbReference type="EMBL" id="CATOUU010001007">
    <property type="protein sequence ID" value="CAI9966560.1"/>
    <property type="molecule type" value="Genomic_DNA"/>
</dbReference>
<protein>
    <submittedName>
        <fullName evidence="4">Leucine-rich repeat domain-containing protein</fullName>
    </submittedName>
    <submittedName>
        <fullName evidence="6">Leucine-rich_repeat domain-containing protein</fullName>
    </submittedName>
</protein>
<accession>A0AA86R5J6</accession>
<sequence length="199" mass="23229">MSQLDILELRYCSVQKIDSIMYLINLKELSLEGNKNIDITPIQYLTQLIILNLNNCDIHNIDAINSLVNLEQLSLESNKIVYIQSLQSLNKLLNLNVYKNQIKDIQPIKKHINFNKFMLGNQSTPEHLEVVFANKMRDIQAPIYSLKKIKSQRIKILGQKQKLVDEIFYRFLALQYSQISFSTNIASIFEQLNSFETYQ</sequence>
<name>A0AA86R5J6_9EUKA</name>
<evidence type="ECO:0000313" key="9">
    <source>
        <dbReference type="Proteomes" id="UP001642409"/>
    </source>
</evidence>
<evidence type="ECO:0000256" key="1">
    <source>
        <dbReference type="ARBA" id="ARBA00022614"/>
    </source>
</evidence>
<dbReference type="PANTHER" id="PTHR46652:SF3">
    <property type="entry name" value="LEUCINE-RICH REPEAT-CONTAINING PROTEIN 9"/>
    <property type="match status" value="1"/>
</dbReference>
<keyword evidence="9" id="KW-1185">Reference proteome</keyword>
<evidence type="ECO:0000313" key="7">
    <source>
        <dbReference type="EMBL" id="CAL6032766.1"/>
    </source>
</evidence>
<keyword evidence="2" id="KW-0677">Repeat</keyword>
<dbReference type="SUPFAM" id="SSF52075">
    <property type="entry name" value="Outer arm dynein light chain 1"/>
    <property type="match status" value="1"/>
</dbReference>
<proteinExistence type="predicted"/>
<dbReference type="InterPro" id="IPR032675">
    <property type="entry name" value="LRR_dom_sf"/>
</dbReference>
<comment type="caution">
    <text evidence="4">The sequence shown here is derived from an EMBL/GenBank/DDBJ whole genome shotgun (WGS) entry which is preliminary data.</text>
</comment>
<dbReference type="Proteomes" id="UP001642409">
    <property type="component" value="Unassembled WGS sequence"/>
</dbReference>
<reference evidence="6 9" key="2">
    <citation type="submission" date="2024-07" db="EMBL/GenBank/DDBJ databases">
        <authorList>
            <person name="Akdeniz Z."/>
        </authorList>
    </citation>
    <scope>NUCLEOTIDE SEQUENCE [LARGE SCALE GENOMIC DNA]</scope>
</reference>
<evidence type="ECO:0000313" key="8">
    <source>
        <dbReference type="EMBL" id="CAL6032770.1"/>
    </source>
</evidence>
<dbReference type="AlphaFoldDB" id="A0AA86R5J6"/>
<gene>
    <name evidence="6" type="ORF">HINF_LOCUS34644</name>
    <name evidence="7" type="ORF">HINF_LOCUS34646</name>
    <name evidence="8" type="ORF">HINF_LOCUS34648</name>
    <name evidence="3" type="ORF">HINF_LOCUS54201</name>
    <name evidence="4" type="ORF">HINF_LOCUS54203</name>
    <name evidence="5" type="ORF">HINF_LOCUS54205</name>
</gene>
<evidence type="ECO:0000313" key="4">
    <source>
        <dbReference type="EMBL" id="CAI9966558.1"/>
    </source>
</evidence>
<dbReference type="EMBL" id="CATOUU010001007">
    <property type="protein sequence ID" value="CAI9966556.1"/>
    <property type="molecule type" value="Genomic_DNA"/>
</dbReference>